<name>H8FRC4_MAGML</name>
<dbReference type="RefSeq" id="WP_002727557.1">
    <property type="nucleotide sequence ID" value="NZ_CAHP01000015.1"/>
</dbReference>
<dbReference type="EMBL" id="CAHP01000015">
    <property type="protein sequence ID" value="CCG40912.1"/>
    <property type="molecule type" value="Genomic_DNA"/>
</dbReference>
<dbReference type="OrthoDB" id="9801773at2"/>
<dbReference type="GO" id="GO:0015035">
    <property type="term" value="F:protein-disulfide reductase activity"/>
    <property type="evidence" value="ECO:0007669"/>
    <property type="project" value="InterPro"/>
</dbReference>
<gene>
    <name evidence="1" type="ORF">PHAMO_220030</name>
</gene>
<keyword evidence="2" id="KW-1185">Reference proteome</keyword>
<dbReference type="PANTHER" id="PTHR34290">
    <property type="entry name" value="SI:CH73-390P7.2"/>
    <property type="match status" value="1"/>
</dbReference>
<organism evidence="1 2">
    <name type="scientific">Magnetospirillum molischianum DSM 120</name>
    <dbReference type="NCBI Taxonomy" id="1150626"/>
    <lineage>
        <taxon>Bacteria</taxon>
        <taxon>Pseudomonadati</taxon>
        <taxon>Pseudomonadota</taxon>
        <taxon>Alphaproteobacteria</taxon>
        <taxon>Rhodospirillales</taxon>
        <taxon>Rhodospirillaceae</taxon>
        <taxon>Magnetospirillum</taxon>
    </lineage>
</organism>
<dbReference type="eggNOG" id="COG3011">
    <property type="taxonomic scope" value="Bacteria"/>
</dbReference>
<dbReference type="AlphaFoldDB" id="H8FRC4"/>
<evidence type="ECO:0008006" key="3">
    <source>
        <dbReference type="Google" id="ProtNLM"/>
    </source>
</evidence>
<dbReference type="InterPro" id="IPR007263">
    <property type="entry name" value="DCC1-like"/>
</dbReference>
<accession>H8FRC4</accession>
<dbReference type="InterPro" id="IPR044691">
    <property type="entry name" value="DCC1_Trx"/>
</dbReference>
<reference evidence="1 2" key="1">
    <citation type="journal article" date="2012" name="J. Bacteriol.">
        <title>Draft Genome Sequence of the Purple Photosynthetic Bacterium Phaeospirillum molischianum DSM120, a Particularly Versatile Bacterium.</title>
        <authorList>
            <person name="Duquesne K."/>
            <person name="Prima V."/>
            <person name="Ji B."/>
            <person name="Rouy Z."/>
            <person name="Medigue C."/>
            <person name="Talla E."/>
            <person name="Sturgis J.N."/>
        </authorList>
    </citation>
    <scope>NUCLEOTIDE SEQUENCE [LARGE SCALE GENOMIC DNA]</scope>
    <source>
        <strain evidence="2">DSM120</strain>
    </source>
</reference>
<comment type="caution">
    <text evidence="1">The sequence shown here is derived from an EMBL/GenBank/DDBJ whole genome shotgun (WGS) entry which is preliminary data.</text>
</comment>
<proteinExistence type="predicted"/>
<dbReference type="PANTHER" id="PTHR34290:SF2">
    <property type="entry name" value="OS04G0668800 PROTEIN"/>
    <property type="match status" value="1"/>
</dbReference>
<dbReference type="Pfam" id="PF04134">
    <property type="entry name" value="DCC1-like"/>
    <property type="match status" value="1"/>
</dbReference>
<dbReference type="Proteomes" id="UP000004169">
    <property type="component" value="Unassembled WGS sequence"/>
</dbReference>
<evidence type="ECO:0000313" key="1">
    <source>
        <dbReference type="EMBL" id="CCG40912.1"/>
    </source>
</evidence>
<evidence type="ECO:0000313" key="2">
    <source>
        <dbReference type="Proteomes" id="UP000004169"/>
    </source>
</evidence>
<protein>
    <recommendedName>
        <fullName evidence="3">Thiol-disulphide oxidoreductase DCC</fullName>
    </recommendedName>
</protein>
<dbReference type="STRING" id="1150626.PHAMO_220030"/>
<sequence length="120" mass="13251">MTESSPVSVYYDGACPVCSREIEAYRRLTPEEAVRWVDVSSCSADELGEGLDRTQALGVFHLRDASGQVLSGVDAFIALWARVPGLGLAARLAALPPSRFILEVGYRVFLRVRPLWRKGR</sequence>